<comment type="caution">
    <text evidence="9">The sequence shown here is derived from an EMBL/GenBank/DDBJ whole genome shotgun (WGS) entry which is preliminary data.</text>
</comment>
<evidence type="ECO:0000256" key="5">
    <source>
        <dbReference type="ARBA" id="ARBA00038359"/>
    </source>
</evidence>
<evidence type="ECO:0000256" key="3">
    <source>
        <dbReference type="ARBA" id="ARBA00022989"/>
    </source>
</evidence>
<evidence type="ECO:0000256" key="2">
    <source>
        <dbReference type="ARBA" id="ARBA00022692"/>
    </source>
</evidence>
<dbReference type="EMBL" id="QZAF01000248">
    <property type="protein sequence ID" value="THV69531.1"/>
    <property type="molecule type" value="Genomic_DNA"/>
</dbReference>
<evidence type="ECO:0000313" key="10">
    <source>
        <dbReference type="Proteomes" id="UP000304951"/>
    </source>
</evidence>
<feature type="transmembrane region" description="Helical" evidence="6">
    <location>
        <begin position="86"/>
        <end position="105"/>
    </location>
</feature>
<keyword evidence="3 6" id="KW-1133">Transmembrane helix</keyword>
<feature type="transmembrane region" description="Helical" evidence="6">
    <location>
        <begin position="197"/>
        <end position="215"/>
    </location>
</feature>
<dbReference type="EMBL" id="QZAO01000147">
    <property type="protein sequence ID" value="THW74031.1"/>
    <property type="molecule type" value="Genomic_DNA"/>
</dbReference>
<feature type="transmembrane region" description="Helical" evidence="6">
    <location>
        <begin position="48"/>
        <end position="66"/>
    </location>
</feature>
<keyword evidence="2 6" id="KW-0812">Transmembrane</keyword>
<name>A0A4S9A4W4_AURPU</name>
<accession>A0A4S9A4W4</accession>
<proteinExistence type="inferred from homology"/>
<dbReference type="PANTHER" id="PTHR33048:SF146">
    <property type="entry name" value="INTEGRAL MEMBRANE PROTEIN"/>
    <property type="match status" value="1"/>
</dbReference>
<reference evidence="10 11" key="1">
    <citation type="submission" date="2018-10" db="EMBL/GenBank/DDBJ databases">
        <title>Fifty Aureobasidium pullulans genomes reveal a recombining polyextremotolerant generalist.</title>
        <authorList>
            <person name="Gostincar C."/>
            <person name="Turk M."/>
            <person name="Zajc J."/>
            <person name="Gunde-Cimerman N."/>
        </authorList>
    </citation>
    <scope>NUCLEOTIDE SEQUENCE [LARGE SCALE GENOMIC DNA]</scope>
    <source>
        <strain evidence="9 11">EXF-10659</strain>
        <strain evidence="8 10">EXF-11900</strain>
    </source>
</reference>
<gene>
    <name evidence="9" type="ORF">D6D19_05165</name>
    <name evidence="8" type="ORF">D6D28_05829</name>
</gene>
<evidence type="ECO:0000256" key="1">
    <source>
        <dbReference type="ARBA" id="ARBA00004141"/>
    </source>
</evidence>
<dbReference type="GO" id="GO:0016020">
    <property type="term" value="C:membrane"/>
    <property type="evidence" value="ECO:0007669"/>
    <property type="project" value="UniProtKB-SubCell"/>
</dbReference>
<evidence type="ECO:0000259" key="7">
    <source>
        <dbReference type="Pfam" id="PF20684"/>
    </source>
</evidence>
<dbReference type="Proteomes" id="UP000308802">
    <property type="component" value="Unassembled WGS sequence"/>
</dbReference>
<dbReference type="Pfam" id="PF20684">
    <property type="entry name" value="Fung_rhodopsin"/>
    <property type="match status" value="1"/>
</dbReference>
<feature type="transmembrane region" description="Helical" evidence="6">
    <location>
        <begin position="20"/>
        <end position="41"/>
    </location>
</feature>
<dbReference type="AlphaFoldDB" id="A0A4S9A4W4"/>
<keyword evidence="4 6" id="KW-0472">Membrane</keyword>
<feature type="domain" description="Rhodopsin" evidence="7">
    <location>
        <begin position="50"/>
        <end position="242"/>
    </location>
</feature>
<evidence type="ECO:0000256" key="6">
    <source>
        <dbReference type="SAM" id="Phobius"/>
    </source>
</evidence>
<dbReference type="InterPro" id="IPR049326">
    <property type="entry name" value="Rhodopsin_dom_fungi"/>
</dbReference>
<dbReference type="Proteomes" id="UP000304951">
    <property type="component" value="Unassembled WGS sequence"/>
</dbReference>
<feature type="transmembrane region" description="Helical" evidence="6">
    <location>
        <begin position="158"/>
        <end position="185"/>
    </location>
</feature>
<organism evidence="9 11">
    <name type="scientific">Aureobasidium pullulans</name>
    <name type="common">Black yeast</name>
    <name type="synonym">Pullularia pullulans</name>
    <dbReference type="NCBI Taxonomy" id="5580"/>
    <lineage>
        <taxon>Eukaryota</taxon>
        <taxon>Fungi</taxon>
        <taxon>Dikarya</taxon>
        <taxon>Ascomycota</taxon>
        <taxon>Pezizomycotina</taxon>
        <taxon>Dothideomycetes</taxon>
        <taxon>Dothideomycetidae</taxon>
        <taxon>Dothideales</taxon>
        <taxon>Saccotheciaceae</taxon>
        <taxon>Aureobasidium</taxon>
    </lineage>
</organism>
<evidence type="ECO:0000313" key="8">
    <source>
        <dbReference type="EMBL" id="THV69531.1"/>
    </source>
</evidence>
<evidence type="ECO:0000256" key="4">
    <source>
        <dbReference type="ARBA" id="ARBA00023136"/>
    </source>
</evidence>
<comment type="similarity">
    <text evidence="5">Belongs to the SAT4 family.</text>
</comment>
<dbReference type="InterPro" id="IPR052337">
    <property type="entry name" value="SAT4-like"/>
</dbReference>
<dbReference type="OrthoDB" id="10017208at2759"/>
<comment type="subcellular location">
    <subcellularLocation>
        <location evidence="1">Membrane</location>
        <topology evidence="1">Multi-pass membrane protein</topology>
    </subcellularLocation>
</comment>
<evidence type="ECO:0000313" key="9">
    <source>
        <dbReference type="EMBL" id="THW74031.1"/>
    </source>
</evidence>
<evidence type="ECO:0000313" key="11">
    <source>
        <dbReference type="Proteomes" id="UP000308802"/>
    </source>
</evidence>
<feature type="transmembrane region" description="Helical" evidence="6">
    <location>
        <begin position="117"/>
        <end position="138"/>
    </location>
</feature>
<protein>
    <recommendedName>
        <fullName evidence="7">Rhodopsin domain-containing protein</fullName>
    </recommendedName>
</protein>
<dbReference type="PANTHER" id="PTHR33048">
    <property type="entry name" value="PTH11-LIKE INTEGRAL MEMBRANE PROTEIN (AFU_ORTHOLOGUE AFUA_5G11245)"/>
    <property type="match status" value="1"/>
</dbReference>
<sequence length="256" mass="28744">MRWVIDYPANIEVQSRYPTIVSVCVIFTSLMVAVVACRSYARNWLSRVYSVLVIVETRLGLGLPHSLPLEVVTDRLALLEYVSWPFYLLTGTGYKLATGFAALDLTRKSSMTANRQLIWLAIFIITLAQLVLLLLFLLRCQPPKKAWLPHAQGNCFGWGPLLYGTSVTTIVCDLFAFLQPFPIFLKTQISMKKKISLTGLFLLSFLTSVCSIIRICQVEAMLKTGDSTMLVMLGTIEICTGVRTVKIFDSKMSVYH</sequence>